<dbReference type="Gene3D" id="1.10.510.10">
    <property type="entry name" value="Transferase(Phosphotransferase) domain 1"/>
    <property type="match status" value="1"/>
</dbReference>
<dbReference type="AlphaFoldDB" id="A0A016W5V5"/>
<dbReference type="PROSITE" id="PS50011">
    <property type="entry name" value="PROTEIN_KINASE_DOM"/>
    <property type="match status" value="1"/>
</dbReference>
<comment type="caution">
    <text evidence="2">The sequence shown here is derived from an EMBL/GenBank/DDBJ whole genome shotgun (WGS) entry which is preliminary data.</text>
</comment>
<evidence type="ECO:0000259" key="1">
    <source>
        <dbReference type="PROSITE" id="PS50011"/>
    </source>
</evidence>
<feature type="domain" description="Protein kinase" evidence="1">
    <location>
        <begin position="40"/>
        <end position="186"/>
    </location>
</feature>
<dbReference type="EMBL" id="JARK01000791">
    <property type="protein sequence ID" value="EYC35015.1"/>
    <property type="molecule type" value="Genomic_DNA"/>
</dbReference>
<protein>
    <recommendedName>
        <fullName evidence="1">Protein kinase domain-containing protein</fullName>
    </recommendedName>
</protein>
<proteinExistence type="predicted"/>
<evidence type="ECO:0000313" key="3">
    <source>
        <dbReference type="Proteomes" id="UP000024635"/>
    </source>
</evidence>
<reference evidence="3" key="1">
    <citation type="journal article" date="2015" name="Nat. Genet.">
        <title>The genome and transcriptome of the zoonotic hookworm Ancylostoma ceylanicum identify infection-specific gene families.</title>
        <authorList>
            <person name="Schwarz E.M."/>
            <person name="Hu Y."/>
            <person name="Antoshechkin I."/>
            <person name="Miller M.M."/>
            <person name="Sternberg P.W."/>
            <person name="Aroian R.V."/>
        </authorList>
    </citation>
    <scope>NUCLEOTIDE SEQUENCE</scope>
    <source>
        <strain evidence="3">HY135</strain>
    </source>
</reference>
<dbReference type="GO" id="GO:0004672">
    <property type="term" value="F:protein kinase activity"/>
    <property type="evidence" value="ECO:0007669"/>
    <property type="project" value="InterPro"/>
</dbReference>
<keyword evidence="3" id="KW-1185">Reference proteome</keyword>
<dbReference type="InterPro" id="IPR000719">
    <property type="entry name" value="Prot_kinase_dom"/>
</dbReference>
<dbReference type="GO" id="GO:0005524">
    <property type="term" value="F:ATP binding"/>
    <property type="evidence" value="ECO:0007669"/>
    <property type="project" value="InterPro"/>
</dbReference>
<dbReference type="InterPro" id="IPR050235">
    <property type="entry name" value="CK1_Ser-Thr_kinase"/>
</dbReference>
<evidence type="ECO:0000313" key="2">
    <source>
        <dbReference type="EMBL" id="EYC35015.1"/>
    </source>
</evidence>
<dbReference type="OrthoDB" id="10020333at2759"/>
<accession>A0A016W5V5</accession>
<dbReference type="Proteomes" id="UP000024635">
    <property type="component" value="Unassembled WGS sequence"/>
</dbReference>
<dbReference type="SUPFAM" id="SSF56112">
    <property type="entry name" value="Protein kinase-like (PK-like)"/>
    <property type="match status" value="1"/>
</dbReference>
<dbReference type="PANTHER" id="PTHR11909">
    <property type="entry name" value="CASEIN KINASE-RELATED"/>
    <property type="match status" value="1"/>
</dbReference>
<name>A0A016W5V5_9BILA</name>
<gene>
    <name evidence="2" type="primary">Acey_s1192.g3742</name>
    <name evidence="2" type="ORF">Y032_1192g3742</name>
</gene>
<organism evidence="2 3">
    <name type="scientific">Ancylostoma ceylanicum</name>
    <dbReference type="NCBI Taxonomy" id="53326"/>
    <lineage>
        <taxon>Eukaryota</taxon>
        <taxon>Metazoa</taxon>
        <taxon>Ecdysozoa</taxon>
        <taxon>Nematoda</taxon>
        <taxon>Chromadorea</taxon>
        <taxon>Rhabditida</taxon>
        <taxon>Rhabditina</taxon>
        <taxon>Rhabditomorpha</taxon>
        <taxon>Strongyloidea</taxon>
        <taxon>Ancylostomatidae</taxon>
        <taxon>Ancylostomatinae</taxon>
        <taxon>Ancylostoma</taxon>
    </lineage>
</organism>
<sequence>MSADVIADMPKENEDAIKSKKATYEVMCICGEKQHGDEANEILDVISKSTCGCVYRVLRLEDNKNLAIKCESVKVKTPTLRHEARVYEALKSLVSPHFIALEDRGMVDERFVFVVLRLVGKNLLDLLQEVPDKKFTMVTAVRIAEQALSGIRDLHIVHKFQARKMFNIFSFLFDHYLFSVATYIAI</sequence>
<dbReference type="InterPro" id="IPR011009">
    <property type="entry name" value="Kinase-like_dom_sf"/>
</dbReference>